<sequence>MISAFFGSAGRTHAAYAALLLADAYGVLGRPVTLLRVRFPEEAPLPGRTVTEEGLTVIEREARDAREAGEIAAEAVGRDDDLVLDLPAACLENLGLRARIDAPVLPVGPTPFEEHAAASALAGMNASEDFGLDVVSPPWLLGCGRSGGASAADAFGRVMRGHEALVPGRGRIRTLPMVVPAFGRGEAQRIAEGDRTSRSLVASVALLAALRAAAEEPAADAVDTAAYAAALGVDAEQARSPDDREAGDRLRDLADELQGIRDQVKPTPDDLQGAPRLERWRSATRSVRVLTGDVYGHPNFPDGRRITTSDLYASDGRRWARTLSRYFVLGHPDAGAERLDRH</sequence>
<dbReference type="GeneID" id="96605370"/>
<dbReference type="Proteomes" id="UP000565455">
    <property type="component" value="Unassembled WGS sequence"/>
</dbReference>
<name>A0ABR6DDY7_9HYPH</name>
<accession>A0ABR6DDY7</accession>
<keyword evidence="2" id="KW-1185">Reference proteome</keyword>
<organism evidence="1 2">
    <name type="scientific">Methylobacterium fujisawaense</name>
    <dbReference type="NCBI Taxonomy" id="107400"/>
    <lineage>
        <taxon>Bacteria</taxon>
        <taxon>Pseudomonadati</taxon>
        <taxon>Pseudomonadota</taxon>
        <taxon>Alphaproteobacteria</taxon>
        <taxon>Hyphomicrobiales</taxon>
        <taxon>Methylobacteriaceae</taxon>
        <taxon>Methylobacterium</taxon>
    </lineage>
</organism>
<protein>
    <submittedName>
        <fullName evidence="1">Uncharacterized protein</fullName>
    </submittedName>
</protein>
<dbReference type="RefSeq" id="WP_132252718.1">
    <property type="nucleotide sequence ID" value="NZ_JACJIM010000005.1"/>
</dbReference>
<dbReference type="EMBL" id="JACJIM010000005">
    <property type="protein sequence ID" value="MBA9064319.1"/>
    <property type="molecule type" value="Genomic_DNA"/>
</dbReference>
<gene>
    <name evidence="1" type="ORF">GGQ91_003720</name>
</gene>
<proteinExistence type="predicted"/>
<reference evidence="1 2" key="1">
    <citation type="submission" date="2020-08" db="EMBL/GenBank/DDBJ databases">
        <title>Genomic Encyclopedia of Type Strains, Phase IV (KMG-IV): sequencing the most valuable type-strain genomes for metagenomic binning, comparative biology and taxonomic classification.</title>
        <authorList>
            <person name="Goeker M."/>
        </authorList>
    </citation>
    <scope>NUCLEOTIDE SEQUENCE [LARGE SCALE GENOMIC DNA]</scope>
    <source>
        <strain evidence="1 2">DSM 5686</strain>
    </source>
</reference>
<comment type="caution">
    <text evidence="1">The sequence shown here is derived from an EMBL/GenBank/DDBJ whole genome shotgun (WGS) entry which is preliminary data.</text>
</comment>
<evidence type="ECO:0000313" key="1">
    <source>
        <dbReference type="EMBL" id="MBA9064319.1"/>
    </source>
</evidence>
<evidence type="ECO:0000313" key="2">
    <source>
        <dbReference type="Proteomes" id="UP000565455"/>
    </source>
</evidence>